<dbReference type="GO" id="GO:0050503">
    <property type="term" value="F:trehalose 6-phosphate phosphorylase activity"/>
    <property type="evidence" value="ECO:0007669"/>
    <property type="project" value="UniProtKB-EC"/>
</dbReference>
<dbReference type="KEGG" id="rcr:NCTC10994_00462"/>
<dbReference type="InterPro" id="IPR005194">
    <property type="entry name" value="Glyco_hydro_65_C"/>
</dbReference>
<dbReference type="EMBL" id="LS483468">
    <property type="protein sequence ID" value="SQI28711.1"/>
    <property type="molecule type" value="Genomic_DNA"/>
</dbReference>
<dbReference type="InterPro" id="IPR011013">
    <property type="entry name" value="Gal_mutarotase_sf_dom"/>
</dbReference>
<dbReference type="SUPFAM" id="SSF74650">
    <property type="entry name" value="Galactose mutarotase-like"/>
    <property type="match status" value="1"/>
</dbReference>
<gene>
    <name evidence="10" type="ORF">NCTC10994_00462</name>
</gene>
<proteinExistence type="inferred from homology"/>
<dbReference type="Pfam" id="PF03633">
    <property type="entry name" value="Glyco_hydro_65C"/>
    <property type="match status" value="1"/>
</dbReference>
<sequence length="814" mass="93172">MSDPEFTLEYTNFVPDEEGLREAMTSTGNGYFCTRGTAEWEDMGEVHYPGTYSHGCYNRETTIMGGRPVLNEDLVNLPNWLVLKLRIEGEDAVRLSNVEILSYRHIYDIRTATIMRKIRFRDRKGRETTLHSRRFVSMAHRHQAGLSWTITPENWSGRIELVSALDGRMTNRAVARYRELEGRHLDPVSPRTFSADTIALKVQTRQSDIYIAQAARTQVFYEGEQDCLDVERDLYQMEDYIQQVLAFDVTQGTPVRVEKLVSMFTARDDAITEPLAAAGRHVVRYPGFDEAYAEHEAAWDELWDICDIRVPKEPRVQMLLRLHVAHVLQVCSRHTARHDAGVPARGLNGEAYRGHVFWDELYVYPFLDLRMPDVTRGLIGYRYRRLVEAQAAAHEAGYDGAMFPWQSGSDGTEETQTVHLNPLSGQWDPDLSRNQRHVSAAIFYNVWRYYQATDDFDFLADFGAELMLEIARFWASIARYNPDRDRYEIHGVMGPDEFHERYPGVEAAGLDNNAYTNVMVAWIAGKALDVLEQLSASRQTALRARLRVTDDELETWSQMTTKMFVPFHDGVISQFEGYEDLEEIDWDHYRSKYGNIQRMDRILRAEGKDPNRYKVSKQADAVMLFFLFDFNELQPLFARLGYDIDRPMAVRTVEYYDQRTSHGSTLSFLTYAGVLAAFDPESSWERFMVALESDVSDLQGGTTKEGIHMGVMAGTLDLVQRYYVGARIYGGALMFRPRLMERLDGVAFSMRYRGTPLRVRIAGDQLTVRAEAEGFRVPVRVGVAGNIVELGAGASHVFHIPPLPVEPDRHELPA</sequence>
<dbReference type="Gene3D" id="2.70.98.40">
    <property type="entry name" value="Glycoside hydrolase, family 65, N-terminal domain"/>
    <property type="match status" value="1"/>
</dbReference>
<keyword evidence="2 10" id="KW-0328">Glycosyltransferase</keyword>
<evidence type="ECO:0000259" key="9">
    <source>
        <dbReference type="Pfam" id="PF03636"/>
    </source>
</evidence>
<dbReference type="SUPFAM" id="SSF48208">
    <property type="entry name" value="Six-hairpin glycosidases"/>
    <property type="match status" value="1"/>
</dbReference>
<evidence type="ECO:0000256" key="4">
    <source>
        <dbReference type="ARBA" id="ARBA00023295"/>
    </source>
</evidence>
<evidence type="ECO:0000259" key="8">
    <source>
        <dbReference type="Pfam" id="PF03633"/>
    </source>
</evidence>
<feature type="domain" description="Glycoside hydrolase family 65 central catalytic" evidence="7">
    <location>
        <begin position="321"/>
        <end position="716"/>
    </location>
</feature>
<dbReference type="Proteomes" id="UP000249091">
    <property type="component" value="Chromosome 1"/>
</dbReference>
<evidence type="ECO:0000256" key="3">
    <source>
        <dbReference type="ARBA" id="ARBA00022679"/>
    </source>
</evidence>
<keyword evidence="4 10" id="KW-0326">Glycosidase</keyword>
<comment type="similarity">
    <text evidence="1">Belongs to the glycosyl hydrolase 65 family.</text>
</comment>
<protein>
    <submittedName>
        <fullName evidence="10">Putative trehalose-phosphatase/trehalose 6-phosphate phosphorylase</fullName>
        <ecNumber evidence="10">2.4.1.216</ecNumber>
        <ecNumber evidence="10">3.2.1.-</ecNumber>
    </submittedName>
</protein>
<dbReference type="FunFam" id="1.50.10.10:FF:000053">
    <property type="entry name" value="Putative glycosyl hydrolase"/>
    <property type="match status" value="1"/>
</dbReference>
<feature type="binding site" evidence="6">
    <location>
        <begin position="358"/>
        <end position="359"/>
    </location>
    <ligand>
        <name>substrate</name>
    </ligand>
</feature>
<dbReference type="InterPro" id="IPR005195">
    <property type="entry name" value="Glyco_hydro_65_M"/>
</dbReference>
<dbReference type="PANTHER" id="PTHR11051:SF8">
    <property type="entry name" value="PROTEIN-GLUCOSYLGALACTOSYLHYDROXYLYSINE GLUCOSIDASE"/>
    <property type="match status" value="1"/>
</dbReference>
<feature type="active site" description="Proton donor" evidence="5">
    <location>
        <position position="497"/>
    </location>
</feature>
<keyword evidence="11" id="KW-1185">Reference proteome</keyword>
<accession>A0A2X4TNE9</accession>
<feature type="domain" description="Glycoside hydrolase family 65 C-terminal" evidence="8">
    <location>
        <begin position="727"/>
        <end position="790"/>
    </location>
</feature>
<organism evidence="10 11">
    <name type="scientific">Rhodococcus coprophilus</name>
    <dbReference type="NCBI Taxonomy" id="38310"/>
    <lineage>
        <taxon>Bacteria</taxon>
        <taxon>Bacillati</taxon>
        <taxon>Actinomycetota</taxon>
        <taxon>Actinomycetes</taxon>
        <taxon>Mycobacteriales</taxon>
        <taxon>Nocardiaceae</taxon>
        <taxon>Rhodococcus</taxon>
    </lineage>
</organism>
<dbReference type="InterPro" id="IPR017045">
    <property type="entry name" value="Malt_Pase/Glycosyl_Hdrlase"/>
</dbReference>
<dbReference type="AlphaFoldDB" id="A0A2X4TNE9"/>
<dbReference type="GO" id="GO:0005975">
    <property type="term" value="P:carbohydrate metabolic process"/>
    <property type="evidence" value="ECO:0007669"/>
    <property type="project" value="InterPro"/>
</dbReference>
<dbReference type="PIRSF" id="PIRSF036289">
    <property type="entry name" value="Glycosyl_hydrolase_malt_phosph"/>
    <property type="match status" value="1"/>
</dbReference>
<dbReference type="InterPro" id="IPR008928">
    <property type="entry name" value="6-hairpin_glycosidase_sf"/>
</dbReference>
<dbReference type="EC" id="2.4.1.216" evidence="10"/>
<dbReference type="RefSeq" id="WP_084722262.1">
    <property type="nucleotide sequence ID" value="NZ_JAFBBL010000001.1"/>
</dbReference>
<feature type="binding site" evidence="6">
    <location>
        <begin position="617"/>
        <end position="618"/>
    </location>
    <ligand>
        <name>substrate</name>
    </ligand>
</feature>
<dbReference type="GO" id="GO:0004553">
    <property type="term" value="F:hydrolase activity, hydrolyzing O-glycosyl compounds"/>
    <property type="evidence" value="ECO:0007669"/>
    <property type="project" value="TreeGrafter"/>
</dbReference>
<dbReference type="STRING" id="1219011.GCA_001895045_00182"/>
<dbReference type="InterPro" id="IPR037018">
    <property type="entry name" value="GH65_N"/>
</dbReference>
<feature type="domain" description="Glycoside hydrolase family 65 N-terminal" evidence="9">
    <location>
        <begin position="10"/>
        <end position="267"/>
    </location>
</feature>
<dbReference type="InterPro" id="IPR005196">
    <property type="entry name" value="Glyco_hydro_65_N"/>
</dbReference>
<dbReference type="EC" id="3.2.1.-" evidence="10"/>
<dbReference type="PANTHER" id="PTHR11051">
    <property type="entry name" value="GLYCOSYL HYDROLASE-RELATED"/>
    <property type="match status" value="1"/>
</dbReference>
<dbReference type="Gene3D" id="2.60.420.10">
    <property type="entry name" value="Maltose phosphorylase, domain 3"/>
    <property type="match status" value="1"/>
</dbReference>
<evidence type="ECO:0000259" key="7">
    <source>
        <dbReference type="Pfam" id="PF03632"/>
    </source>
</evidence>
<name>A0A2X4TNE9_9NOCA</name>
<dbReference type="Pfam" id="PF03632">
    <property type="entry name" value="Glyco_hydro_65m"/>
    <property type="match status" value="1"/>
</dbReference>
<reference evidence="10 11" key="1">
    <citation type="submission" date="2018-06" db="EMBL/GenBank/DDBJ databases">
        <authorList>
            <consortium name="Pathogen Informatics"/>
            <person name="Doyle S."/>
        </authorList>
    </citation>
    <scope>NUCLEOTIDE SEQUENCE [LARGE SCALE GENOMIC DNA]</scope>
    <source>
        <strain evidence="10 11">NCTC10994</strain>
    </source>
</reference>
<evidence type="ECO:0000256" key="5">
    <source>
        <dbReference type="PIRSR" id="PIRSR036289-50"/>
    </source>
</evidence>
<dbReference type="Pfam" id="PF03636">
    <property type="entry name" value="Glyco_hydro_65N"/>
    <property type="match status" value="1"/>
</dbReference>
<keyword evidence="3 10" id="KW-0808">Transferase</keyword>
<evidence type="ECO:0000256" key="6">
    <source>
        <dbReference type="PIRSR" id="PIRSR036289-51"/>
    </source>
</evidence>
<dbReference type="Gene3D" id="1.50.10.10">
    <property type="match status" value="1"/>
</dbReference>
<evidence type="ECO:0000313" key="11">
    <source>
        <dbReference type="Proteomes" id="UP000249091"/>
    </source>
</evidence>
<dbReference type="InterPro" id="IPR012341">
    <property type="entry name" value="6hp_glycosidase-like_sf"/>
</dbReference>
<evidence type="ECO:0000256" key="2">
    <source>
        <dbReference type="ARBA" id="ARBA00022676"/>
    </source>
</evidence>
<keyword evidence="10" id="KW-0378">Hydrolase</keyword>
<evidence type="ECO:0000313" key="10">
    <source>
        <dbReference type="EMBL" id="SQI28711.1"/>
    </source>
</evidence>
<dbReference type="GO" id="GO:0030246">
    <property type="term" value="F:carbohydrate binding"/>
    <property type="evidence" value="ECO:0007669"/>
    <property type="project" value="InterPro"/>
</dbReference>
<evidence type="ECO:0000256" key="1">
    <source>
        <dbReference type="ARBA" id="ARBA00006768"/>
    </source>
</evidence>